<comment type="caution">
    <text evidence="1">The sequence shown here is derived from an EMBL/GenBank/DDBJ whole genome shotgun (WGS) entry which is preliminary data.</text>
</comment>
<proteinExistence type="predicted"/>
<accession>A0A9W6YLZ9</accession>
<dbReference type="EMBL" id="BSXT01008870">
    <property type="protein sequence ID" value="GMF67783.1"/>
    <property type="molecule type" value="Genomic_DNA"/>
</dbReference>
<keyword evidence="2" id="KW-1185">Reference proteome</keyword>
<dbReference type="Proteomes" id="UP001165121">
    <property type="component" value="Unassembled WGS sequence"/>
</dbReference>
<sequence>MSLSLWQQGTCVRTTIVDESTVTTDTLYMRPIFSGATDNSNIDHEIQFWIDKFGLETETVTGTTDQQQRVRSLRKGSDSDGQIIYFYANGTNTPRSIISSTVWTKVAACLIEVWVVRVGAVHVEVYGLPFITINPLVVAVVSTTRLLLCRSRHCTCLEPKLIDPELDFVTNVGIVRGAAEDRPHVQRVGGDGALVHDGGAHTGALLPERQTHFAPLMFIAGRNVDVALTDEVVVDSLGNSDAEARHSPGDRGHRTDGTCSCCIRRC</sequence>
<organism evidence="1 2">
    <name type="scientific">Phytophthora fragariaefolia</name>
    <dbReference type="NCBI Taxonomy" id="1490495"/>
    <lineage>
        <taxon>Eukaryota</taxon>
        <taxon>Sar</taxon>
        <taxon>Stramenopiles</taxon>
        <taxon>Oomycota</taxon>
        <taxon>Peronosporomycetes</taxon>
        <taxon>Peronosporales</taxon>
        <taxon>Peronosporaceae</taxon>
        <taxon>Phytophthora</taxon>
    </lineage>
</organism>
<name>A0A9W6YLZ9_9STRA</name>
<gene>
    <name evidence="1" type="ORF">Pfra01_002840500</name>
</gene>
<dbReference type="AlphaFoldDB" id="A0A9W6YLZ9"/>
<evidence type="ECO:0000313" key="1">
    <source>
        <dbReference type="EMBL" id="GMF67783.1"/>
    </source>
</evidence>
<evidence type="ECO:0000313" key="2">
    <source>
        <dbReference type="Proteomes" id="UP001165121"/>
    </source>
</evidence>
<protein>
    <submittedName>
        <fullName evidence="1">Unnamed protein product</fullName>
    </submittedName>
</protein>
<reference evidence="1" key="1">
    <citation type="submission" date="2023-04" db="EMBL/GenBank/DDBJ databases">
        <title>Phytophthora fragariaefolia NBRC 109709.</title>
        <authorList>
            <person name="Ichikawa N."/>
            <person name="Sato H."/>
            <person name="Tonouchi N."/>
        </authorList>
    </citation>
    <scope>NUCLEOTIDE SEQUENCE</scope>
    <source>
        <strain evidence="1">NBRC 109709</strain>
    </source>
</reference>
<dbReference type="OrthoDB" id="122216at2759"/>